<evidence type="ECO:0000256" key="1">
    <source>
        <dbReference type="SAM" id="MobiDB-lite"/>
    </source>
</evidence>
<organism evidence="2 3">
    <name type="scientific">Naja naja</name>
    <name type="common">Indian cobra</name>
    <dbReference type="NCBI Taxonomy" id="35670"/>
    <lineage>
        <taxon>Eukaryota</taxon>
        <taxon>Metazoa</taxon>
        <taxon>Chordata</taxon>
        <taxon>Craniata</taxon>
        <taxon>Vertebrata</taxon>
        <taxon>Euteleostomi</taxon>
        <taxon>Lepidosauria</taxon>
        <taxon>Squamata</taxon>
        <taxon>Bifurcata</taxon>
        <taxon>Unidentata</taxon>
        <taxon>Episquamata</taxon>
        <taxon>Toxicofera</taxon>
        <taxon>Serpentes</taxon>
        <taxon>Colubroidea</taxon>
        <taxon>Elapidae</taxon>
        <taxon>Elapinae</taxon>
        <taxon>Naja</taxon>
    </lineage>
</organism>
<dbReference type="OrthoDB" id="5103at2759"/>
<feature type="compositionally biased region" description="Polar residues" evidence="1">
    <location>
        <begin position="271"/>
        <end position="283"/>
    </location>
</feature>
<sequence length="616" mass="66069">MLLSPPPPPSSLPCGLEAGGSPSLGARAAGPELQGEAAPREPPDEEGERGRAGTMPECASLRTAGAGPEPAGTSSEAEAAASTAQEEGEARAAAAEDSCPRWGAQHAGARELAELYSPGKRLQEWISVILCFSLMSFNFYSLLFCLRLEHAFSIIVGILWPAVTVQDLPLLEPETDLLTPIDLPKRPRKMPSEDIRPLKNKHGSPQHTPSLGPAPRRTPEATFTPTAVGLREEEKDDMMAEVPAKMRKWMELAIAKGIASGLRCSRHHSHQSIPDYTSASGRSASPVVPPAFPTDGMRRLQSPSLTTGRGFESPSLVVLPSAPSGLPAQRATTTNNHDRRQPERLGGSFPLSLDSGPMVQSRTGTRYKLAGVESGLSRPPCFSTQTKITTHADSHRQCDGESSHKQTRGHAFQIPDAVNRETIPLGRVTLAFHQGRTHIGHFKHTSGLAQQGHDRSVRVASSPLNFSPNCPEIRPTCPRPIHHVSQLSPPTLLLPIPISGSREYQRAPMSLAPRSPLRFPSATRYTQTDPEDSGGASRGPSCGSILAKVDLVRGSETAVCGGPVADPSVNCRAFSGSGPSPRAPMAQPDHLEVERQRLREEHISKVIETIQAAVYE</sequence>
<proteinExistence type="predicted"/>
<feature type="region of interest" description="Disordered" evidence="1">
    <location>
        <begin position="320"/>
        <end position="360"/>
    </location>
</feature>
<protein>
    <submittedName>
        <fullName evidence="2">Uncharacterized protein</fullName>
    </submittedName>
</protein>
<feature type="compositionally biased region" description="Low complexity" evidence="1">
    <location>
        <begin position="68"/>
        <end position="96"/>
    </location>
</feature>
<dbReference type="Ensembl" id="ENSNNAT00000006939.1">
    <property type="protein sequence ID" value="ENSNNAP00000006616.1"/>
    <property type="gene ID" value="ENSNNAG00000004498.1"/>
</dbReference>
<evidence type="ECO:0000313" key="2">
    <source>
        <dbReference type="Ensembl" id="ENSNNAP00000006616.1"/>
    </source>
</evidence>
<feature type="region of interest" description="Disordered" evidence="1">
    <location>
        <begin position="268"/>
        <end position="297"/>
    </location>
</feature>
<reference evidence="2" key="1">
    <citation type="submission" date="2025-08" db="UniProtKB">
        <authorList>
            <consortium name="Ensembl"/>
        </authorList>
    </citation>
    <scope>IDENTIFICATION</scope>
</reference>
<dbReference type="GeneTree" id="ENSGT01150000287719"/>
<dbReference type="PANTHER" id="PTHR33066">
    <property type="entry name" value="INTEGRASE_SAM-LIKE_N DOMAIN-CONTAINING PROTEIN"/>
    <property type="match status" value="1"/>
</dbReference>
<feature type="region of interest" description="Disordered" evidence="1">
    <location>
        <begin position="1"/>
        <end position="99"/>
    </location>
</feature>
<name>A0A8C6VRQ1_NAJNA</name>
<reference evidence="2" key="2">
    <citation type="submission" date="2025-09" db="UniProtKB">
        <authorList>
            <consortium name="Ensembl"/>
        </authorList>
    </citation>
    <scope>IDENTIFICATION</scope>
</reference>
<dbReference type="Proteomes" id="UP000694559">
    <property type="component" value="Unplaced"/>
</dbReference>
<feature type="region of interest" description="Disordered" evidence="1">
    <location>
        <begin position="181"/>
        <end position="221"/>
    </location>
</feature>
<accession>A0A8C6VRQ1</accession>
<keyword evidence="3" id="KW-1185">Reference proteome</keyword>
<evidence type="ECO:0000313" key="3">
    <source>
        <dbReference type="Proteomes" id="UP000694559"/>
    </source>
</evidence>
<dbReference type="AlphaFoldDB" id="A0A8C6VRQ1"/>
<dbReference type="PANTHER" id="PTHR33066:SF2">
    <property type="entry name" value="FILAGGRIN-2-LIKE"/>
    <property type="match status" value="1"/>
</dbReference>
<feature type="compositionally biased region" description="Pro residues" evidence="1">
    <location>
        <begin position="1"/>
        <end position="11"/>
    </location>
</feature>
<feature type="region of interest" description="Disordered" evidence="1">
    <location>
        <begin position="508"/>
        <end position="541"/>
    </location>
</feature>